<keyword evidence="5" id="KW-0680">Restriction system</keyword>
<reference evidence="10" key="1">
    <citation type="submission" date="2020-11" db="EMBL/GenBank/DDBJ databases">
        <title>Complete genome sequence of a novel pathogenic Methylobacterium strain isolated from rice in Vietnam.</title>
        <authorList>
            <person name="Lai K."/>
            <person name="Okazaki S."/>
            <person name="Higashi K."/>
            <person name="Mori H."/>
            <person name="Toyoda A."/>
            <person name="Kurokawa K."/>
        </authorList>
    </citation>
    <scope>NUCLEOTIDE SEQUENCE</scope>
    <source>
        <strain evidence="10">VL1</strain>
    </source>
</reference>
<dbReference type="PRINTS" id="PR00105">
    <property type="entry name" value="C5METTRFRASE"/>
</dbReference>
<evidence type="ECO:0000256" key="3">
    <source>
        <dbReference type="ARBA" id="ARBA00022679"/>
    </source>
</evidence>
<dbReference type="PANTHER" id="PTHR10629">
    <property type="entry name" value="CYTOSINE-SPECIFIC METHYLTRANSFERASE"/>
    <property type="match status" value="1"/>
</dbReference>
<sequence length="367" mass="40573">MKLVSDITCIDLFCGAGGLTHGLRREGIDVVAGFDVDEACRHPYSANNDANFFREDVARVTSGRIDGLFGDARVRVLAGCAPCQPFSTYSRRYDTLTSPRWGLLYQFARLVKQSRPDLVTMENVPLVTRHEVFDDFIRALERIGYHVWSDVVDCSEHGLPQKRRRMVILASLHGPIELASPSARRPKTVRDAIGDLRPITQGGSFRADPMHTAASLSELNLERIRASTPGGTWRDWPEHLIAACHRRKTGKTYPSVYGRMSWDEPSPALTTQFFGFGNGRFGHPEQDRALSLREGAILQGFPKTYSFVPDDAPIEFRTMGRMIGNAVPVTLGRVIGRSILAHLGMSAGGAGKKKRGASRGDHRSLVA</sequence>
<keyword evidence="2 7" id="KW-0489">Methyltransferase</keyword>
<keyword evidence="3 7" id="KW-0808">Transferase</keyword>
<dbReference type="Gene3D" id="3.40.50.150">
    <property type="entry name" value="Vaccinia Virus protein VP39"/>
    <property type="match status" value="1"/>
</dbReference>
<protein>
    <recommendedName>
        <fullName evidence="1">DNA (cytosine-5-)-methyltransferase</fullName>
        <ecNumber evidence="1">2.1.1.37</ecNumber>
    </recommendedName>
</protein>
<evidence type="ECO:0000256" key="9">
    <source>
        <dbReference type="SAM" id="MobiDB-lite"/>
    </source>
</evidence>
<evidence type="ECO:0000256" key="7">
    <source>
        <dbReference type="PROSITE-ProRule" id="PRU01016"/>
    </source>
</evidence>
<organism evidence="10 11">
    <name type="scientific">Methylobacterium indicum</name>
    <dbReference type="NCBI Taxonomy" id="1775910"/>
    <lineage>
        <taxon>Bacteria</taxon>
        <taxon>Pseudomonadati</taxon>
        <taxon>Pseudomonadota</taxon>
        <taxon>Alphaproteobacteria</taxon>
        <taxon>Hyphomicrobiales</taxon>
        <taxon>Methylobacteriaceae</taxon>
        <taxon>Methylobacterium</taxon>
    </lineage>
</organism>
<dbReference type="Pfam" id="PF00145">
    <property type="entry name" value="DNA_methylase"/>
    <property type="match status" value="1"/>
</dbReference>
<dbReference type="PROSITE" id="PS51679">
    <property type="entry name" value="SAM_MT_C5"/>
    <property type="match status" value="1"/>
</dbReference>
<evidence type="ECO:0000256" key="6">
    <source>
        <dbReference type="ARBA" id="ARBA00047422"/>
    </source>
</evidence>
<dbReference type="KEGG" id="mind:mvi_47730"/>
<dbReference type="PROSITE" id="PS00095">
    <property type="entry name" value="C5_MTASE_2"/>
    <property type="match status" value="1"/>
</dbReference>
<accession>A0A8H9C7J2</accession>
<dbReference type="EMBL" id="AP024145">
    <property type="protein sequence ID" value="BCM86312.1"/>
    <property type="molecule type" value="Genomic_DNA"/>
</dbReference>
<dbReference type="SUPFAM" id="SSF53335">
    <property type="entry name" value="S-adenosyl-L-methionine-dependent methyltransferases"/>
    <property type="match status" value="1"/>
</dbReference>
<keyword evidence="4 7" id="KW-0949">S-adenosyl-L-methionine</keyword>
<keyword evidence="10" id="KW-0255">Endonuclease</keyword>
<dbReference type="GO" id="GO:0003677">
    <property type="term" value="F:DNA binding"/>
    <property type="evidence" value="ECO:0007669"/>
    <property type="project" value="TreeGrafter"/>
</dbReference>
<gene>
    <name evidence="10" type="ORF">mvi_47730</name>
</gene>
<dbReference type="EC" id="2.1.1.37" evidence="1"/>
<comment type="catalytic activity">
    <reaction evidence="6">
        <text>a 2'-deoxycytidine in DNA + S-adenosyl-L-methionine = a 5-methyl-2'-deoxycytidine in DNA + S-adenosyl-L-homocysteine + H(+)</text>
        <dbReference type="Rhea" id="RHEA:13681"/>
        <dbReference type="Rhea" id="RHEA-COMP:11369"/>
        <dbReference type="Rhea" id="RHEA-COMP:11370"/>
        <dbReference type="ChEBI" id="CHEBI:15378"/>
        <dbReference type="ChEBI" id="CHEBI:57856"/>
        <dbReference type="ChEBI" id="CHEBI:59789"/>
        <dbReference type="ChEBI" id="CHEBI:85452"/>
        <dbReference type="ChEBI" id="CHEBI:85454"/>
        <dbReference type="EC" id="2.1.1.37"/>
    </reaction>
</comment>
<dbReference type="GO" id="GO:0003886">
    <property type="term" value="F:DNA (cytosine-5-)-methyltransferase activity"/>
    <property type="evidence" value="ECO:0007669"/>
    <property type="project" value="UniProtKB-EC"/>
</dbReference>
<feature type="active site" evidence="7">
    <location>
        <position position="83"/>
    </location>
</feature>
<dbReference type="Proteomes" id="UP000663508">
    <property type="component" value="Chromosome"/>
</dbReference>
<keyword evidence="10" id="KW-0540">Nuclease</keyword>
<proteinExistence type="inferred from homology"/>
<evidence type="ECO:0000256" key="5">
    <source>
        <dbReference type="ARBA" id="ARBA00022747"/>
    </source>
</evidence>
<keyword evidence="10" id="KW-0378">Hydrolase</keyword>
<dbReference type="InterPro" id="IPR029063">
    <property type="entry name" value="SAM-dependent_MTases_sf"/>
</dbReference>
<feature type="compositionally biased region" description="Basic and acidic residues" evidence="9">
    <location>
        <begin position="358"/>
        <end position="367"/>
    </location>
</feature>
<dbReference type="GO" id="GO:0009307">
    <property type="term" value="P:DNA restriction-modification system"/>
    <property type="evidence" value="ECO:0007669"/>
    <property type="project" value="UniProtKB-KW"/>
</dbReference>
<evidence type="ECO:0000256" key="8">
    <source>
        <dbReference type="RuleBase" id="RU000416"/>
    </source>
</evidence>
<feature type="region of interest" description="Disordered" evidence="9">
    <location>
        <begin position="347"/>
        <end position="367"/>
    </location>
</feature>
<evidence type="ECO:0000256" key="2">
    <source>
        <dbReference type="ARBA" id="ARBA00022603"/>
    </source>
</evidence>
<dbReference type="Gene3D" id="3.90.120.10">
    <property type="entry name" value="DNA Methylase, subunit A, domain 2"/>
    <property type="match status" value="1"/>
</dbReference>
<dbReference type="RefSeq" id="WP_207179328.1">
    <property type="nucleotide sequence ID" value="NZ_AP024145.1"/>
</dbReference>
<name>A0A8H9C7J2_9HYPH</name>
<dbReference type="REBASE" id="487137">
    <property type="entry name" value="M.MinVL1ORF47730P"/>
</dbReference>
<dbReference type="AlphaFoldDB" id="A0A8H9C7J2"/>
<dbReference type="NCBIfam" id="TIGR00675">
    <property type="entry name" value="dcm"/>
    <property type="match status" value="1"/>
</dbReference>
<dbReference type="GO" id="GO:0032259">
    <property type="term" value="P:methylation"/>
    <property type="evidence" value="ECO:0007669"/>
    <property type="project" value="UniProtKB-KW"/>
</dbReference>
<evidence type="ECO:0000313" key="11">
    <source>
        <dbReference type="Proteomes" id="UP000663508"/>
    </source>
</evidence>
<evidence type="ECO:0000256" key="4">
    <source>
        <dbReference type="ARBA" id="ARBA00022691"/>
    </source>
</evidence>
<evidence type="ECO:0000256" key="1">
    <source>
        <dbReference type="ARBA" id="ARBA00011975"/>
    </source>
</evidence>
<dbReference type="PANTHER" id="PTHR10629:SF52">
    <property type="entry name" value="DNA (CYTOSINE-5)-METHYLTRANSFERASE 1"/>
    <property type="match status" value="1"/>
</dbReference>
<dbReference type="GO" id="GO:0044027">
    <property type="term" value="P:negative regulation of gene expression via chromosomal CpG island methylation"/>
    <property type="evidence" value="ECO:0007669"/>
    <property type="project" value="TreeGrafter"/>
</dbReference>
<dbReference type="GO" id="GO:0004519">
    <property type="term" value="F:endonuclease activity"/>
    <property type="evidence" value="ECO:0007669"/>
    <property type="project" value="UniProtKB-KW"/>
</dbReference>
<evidence type="ECO:0000313" key="10">
    <source>
        <dbReference type="EMBL" id="BCM86312.1"/>
    </source>
</evidence>
<comment type="similarity">
    <text evidence="7 8">Belongs to the class I-like SAM-binding methyltransferase superfamily. C5-methyltransferase family.</text>
</comment>
<dbReference type="InterPro" id="IPR050390">
    <property type="entry name" value="C5-Methyltransferase"/>
</dbReference>
<dbReference type="InterPro" id="IPR031303">
    <property type="entry name" value="C5_meth_CS"/>
</dbReference>
<dbReference type="InterPro" id="IPR001525">
    <property type="entry name" value="C5_MeTfrase"/>
</dbReference>